<dbReference type="Gene3D" id="2.60.20.10">
    <property type="entry name" value="Crystallins"/>
    <property type="match status" value="1"/>
</dbReference>
<reference evidence="2" key="1">
    <citation type="submission" date="2023-01" db="EMBL/GenBank/DDBJ databases">
        <authorList>
            <person name="Van Ghelder C."/>
            <person name="Rancurel C."/>
        </authorList>
    </citation>
    <scope>NUCLEOTIDE SEQUENCE</scope>
    <source>
        <strain evidence="2">CNCM I-4278</strain>
    </source>
</reference>
<organism evidence="2 3">
    <name type="scientific">Periconia digitata</name>
    <dbReference type="NCBI Taxonomy" id="1303443"/>
    <lineage>
        <taxon>Eukaryota</taxon>
        <taxon>Fungi</taxon>
        <taxon>Dikarya</taxon>
        <taxon>Ascomycota</taxon>
        <taxon>Pezizomycotina</taxon>
        <taxon>Dothideomycetes</taxon>
        <taxon>Pleosporomycetidae</taxon>
        <taxon>Pleosporales</taxon>
        <taxon>Massarineae</taxon>
        <taxon>Periconiaceae</taxon>
        <taxon>Periconia</taxon>
    </lineage>
</organism>
<feature type="signal peptide" evidence="1">
    <location>
        <begin position="1"/>
        <end position="18"/>
    </location>
</feature>
<evidence type="ECO:0000313" key="2">
    <source>
        <dbReference type="EMBL" id="CAI6334101.1"/>
    </source>
</evidence>
<proteinExistence type="predicted"/>
<feature type="chain" id="PRO_5040815046" evidence="1">
    <location>
        <begin position="19"/>
        <end position="135"/>
    </location>
</feature>
<dbReference type="Proteomes" id="UP001152607">
    <property type="component" value="Unassembled WGS sequence"/>
</dbReference>
<protein>
    <submittedName>
        <fullName evidence="2">Uncharacterized protein</fullName>
    </submittedName>
</protein>
<sequence>MRATFFISALVSASAVSALPTILSSRGEYCDKSPSDGRAATIFKQQDFQGDNVAADFQPVPVTYGSCFSMNNFYGNWASTTRSLIVNDGFKCEFYTDATCTSAPLCLTGQGEQNVQHTLPEGFDGNIQSVQCNAV</sequence>
<name>A0A9W4XQT6_9PLEO</name>
<comment type="caution">
    <text evidence="2">The sequence shown here is derived from an EMBL/GenBank/DDBJ whole genome shotgun (WGS) entry which is preliminary data.</text>
</comment>
<keyword evidence="3" id="KW-1185">Reference proteome</keyword>
<dbReference type="OrthoDB" id="3786098at2759"/>
<evidence type="ECO:0000313" key="3">
    <source>
        <dbReference type="Proteomes" id="UP001152607"/>
    </source>
</evidence>
<gene>
    <name evidence="2" type="ORF">PDIGIT_LOCUS7155</name>
</gene>
<evidence type="ECO:0000256" key="1">
    <source>
        <dbReference type="SAM" id="SignalP"/>
    </source>
</evidence>
<keyword evidence="1" id="KW-0732">Signal</keyword>
<dbReference type="EMBL" id="CAOQHR010000004">
    <property type="protein sequence ID" value="CAI6334101.1"/>
    <property type="molecule type" value="Genomic_DNA"/>
</dbReference>
<dbReference type="AlphaFoldDB" id="A0A9W4XQT6"/>
<accession>A0A9W4XQT6</accession>